<evidence type="ECO:0000313" key="10">
    <source>
        <dbReference type="EMBL" id="MCQ1951060.1"/>
    </source>
</evidence>
<dbReference type="EMBL" id="JANFLP010000014">
    <property type="protein sequence ID" value="MCQ1951060.1"/>
    <property type="molecule type" value="Genomic_DNA"/>
</dbReference>
<evidence type="ECO:0000256" key="5">
    <source>
        <dbReference type="ARBA" id="ARBA00022989"/>
    </source>
</evidence>
<gene>
    <name evidence="10" type="ORF">NNX28_14145</name>
</gene>
<accession>A0ABT1NTT0</accession>
<keyword evidence="4 8" id="KW-0812">Transmembrane</keyword>
<comment type="similarity">
    <text evidence="2">Belongs to the CpsC/CapA family.</text>
</comment>
<dbReference type="Proteomes" id="UP001206924">
    <property type="component" value="Unassembled WGS sequence"/>
</dbReference>
<dbReference type="Pfam" id="PF02706">
    <property type="entry name" value="Wzz"/>
    <property type="match status" value="1"/>
</dbReference>
<keyword evidence="11" id="KW-1185">Reference proteome</keyword>
<feature type="compositionally biased region" description="Basic and acidic residues" evidence="7">
    <location>
        <begin position="245"/>
        <end position="265"/>
    </location>
</feature>
<proteinExistence type="inferred from homology"/>
<evidence type="ECO:0000259" key="9">
    <source>
        <dbReference type="Pfam" id="PF02706"/>
    </source>
</evidence>
<feature type="region of interest" description="Disordered" evidence="7">
    <location>
        <begin position="239"/>
        <end position="296"/>
    </location>
</feature>
<reference evidence="10 11" key="1">
    <citation type="submission" date="2022-07" db="EMBL/GenBank/DDBJ databases">
        <title>Novel species in genus Arthrobacter.</title>
        <authorList>
            <person name="Liu Y."/>
        </authorList>
    </citation>
    <scope>NUCLEOTIDE SEQUENCE [LARGE SCALE GENOMIC DNA]</scope>
    <source>
        <strain evidence="11">zg-Y859</strain>
    </source>
</reference>
<keyword evidence="5 8" id="KW-1133">Transmembrane helix</keyword>
<evidence type="ECO:0000313" key="11">
    <source>
        <dbReference type="Proteomes" id="UP001206924"/>
    </source>
</evidence>
<dbReference type="PANTHER" id="PTHR32309:SF31">
    <property type="entry name" value="CAPSULAR EXOPOLYSACCHARIDE FAMILY"/>
    <property type="match status" value="1"/>
</dbReference>
<evidence type="ECO:0000256" key="4">
    <source>
        <dbReference type="ARBA" id="ARBA00022692"/>
    </source>
</evidence>
<dbReference type="InterPro" id="IPR003856">
    <property type="entry name" value="LPS_length_determ_N"/>
</dbReference>
<evidence type="ECO:0000256" key="7">
    <source>
        <dbReference type="SAM" id="MobiDB-lite"/>
    </source>
</evidence>
<evidence type="ECO:0000256" key="3">
    <source>
        <dbReference type="ARBA" id="ARBA00022475"/>
    </source>
</evidence>
<comment type="subcellular location">
    <subcellularLocation>
        <location evidence="1">Cell membrane</location>
        <topology evidence="1">Multi-pass membrane protein</topology>
    </subcellularLocation>
</comment>
<evidence type="ECO:0000256" key="1">
    <source>
        <dbReference type="ARBA" id="ARBA00004651"/>
    </source>
</evidence>
<evidence type="ECO:0000256" key="2">
    <source>
        <dbReference type="ARBA" id="ARBA00006683"/>
    </source>
</evidence>
<dbReference type="RefSeq" id="WP_255866198.1">
    <property type="nucleotide sequence ID" value="NZ_CP104263.1"/>
</dbReference>
<sequence length="296" mass="30488">MGKNSFVSVIELRVIVGVIMRRWLLIVTMALLFGAAGLVLGAAVPVTYSAGASLTVAPLTTSPFASSAPQQVNMATEREVMASREVAQTAAESLDDVTVDELMEQTSVAAPTGSQVLKVSVRDADARTAADRANALAQAYLDFRRAGAGEIAAGQIELLNQQVAELTSADSLSEAERDELSALHEQLTELSLVGEIPGRVISSAAVPTAPASPGVMVYTTAGVALGLLVGCTLALAGARSSRRSTSGERGKRHSDSLTADVRDGGRAAGAHRTGSDRPAGPADNPGREATGNRVQV</sequence>
<feature type="domain" description="Polysaccharide chain length determinant N-terminal" evidence="9">
    <location>
        <begin position="10"/>
        <end position="91"/>
    </location>
</feature>
<dbReference type="PANTHER" id="PTHR32309">
    <property type="entry name" value="TYROSINE-PROTEIN KINASE"/>
    <property type="match status" value="1"/>
</dbReference>
<organism evidence="10 11">
    <name type="scientific">Arthrobacter jinronghuae</name>
    <dbReference type="NCBI Taxonomy" id="2964609"/>
    <lineage>
        <taxon>Bacteria</taxon>
        <taxon>Bacillati</taxon>
        <taxon>Actinomycetota</taxon>
        <taxon>Actinomycetes</taxon>
        <taxon>Micrococcales</taxon>
        <taxon>Micrococcaceae</taxon>
        <taxon>Arthrobacter</taxon>
    </lineage>
</organism>
<evidence type="ECO:0000256" key="8">
    <source>
        <dbReference type="SAM" id="Phobius"/>
    </source>
</evidence>
<comment type="caution">
    <text evidence="10">The sequence shown here is derived from an EMBL/GenBank/DDBJ whole genome shotgun (WGS) entry which is preliminary data.</text>
</comment>
<evidence type="ECO:0000256" key="6">
    <source>
        <dbReference type="ARBA" id="ARBA00023136"/>
    </source>
</evidence>
<protein>
    <submittedName>
        <fullName evidence="10">Wzz/FepE/Etk N-terminal domain-containing protein</fullName>
    </submittedName>
</protein>
<feature type="transmembrane region" description="Helical" evidence="8">
    <location>
        <begin position="215"/>
        <end position="236"/>
    </location>
</feature>
<dbReference type="InterPro" id="IPR050445">
    <property type="entry name" value="Bact_polysacc_biosynth/exp"/>
</dbReference>
<keyword evidence="3" id="KW-1003">Cell membrane</keyword>
<keyword evidence="6 8" id="KW-0472">Membrane</keyword>
<name>A0ABT1NTT0_9MICC</name>